<keyword evidence="2" id="KW-1185">Reference proteome</keyword>
<proteinExistence type="predicted"/>
<sequence>MSSQRKETGEIRRRPLERRVGAYLSDPREYLSPLPELFPELPAGARAYAAHPGHYDYYASNCVKDLKLSRVEIPHDHDDGLRIRFAPNPFKHDVGLTVTYRAVMSFTVENHDGTELVGLGDVMLDEVLPHPDGCSHETTFIGGRITVACSDLVAEWKSA</sequence>
<dbReference type="EMBL" id="BAAAPC010000012">
    <property type="protein sequence ID" value="GAA2001757.1"/>
    <property type="molecule type" value="Genomic_DNA"/>
</dbReference>
<organism evidence="1 2">
    <name type="scientific">Nocardiopsis rhodophaea</name>
    <dbReference type="NCBI Taxonomy" id="280238"/>
    <lineage>
        <taxon>Bacteria</taxon>
        <taxon>Bacillati</taxon>
        <taxon>Actinomycetota</taxon>
        <taxon>Actinomycetes</taxon>
        <taxon>Streptosporangiales</taxon>
        <taxon>Nocardiopsidaceae</taxon>
        <taxon>Nocardiopsis</taxon>
    </lineage>
</organism>
<name>A0ABN2T8L7_9ACTN</name>
<accession>A0ABN2T8L7</accession>
<reference evidence="2" key="1">
    <citation type="journal article" date="2019" name="Int. J. Syst. Evol. Microbiol.">
        <title>The Global Catalogue of Microorganisms (GCM) 10K type strain sequencing project: providing services to taxonomists for standard genome sequencing and annotation.</title>
        <authorList>
            <consortium name="The Broad Institute Genomics Platform"/>
            <consortium name="The Broad Institute Genome Sequencing Center for Infectious Disease"/>
            <person name="Wu L."/>
            <person name="Ma J."/>
        </authorList>
    </citation>
    <scope>NUCLEOTIDE SEQUENCE [LARGE SCALE GENOMIC DNA]</scope>
    <source>
        <strain evidence="2">JCM 15313</strain>
    </source>
</reference>
<evidence type="ECO:0000313" key="2">
    <source>
        <dbReference type="Proteomes" id="UP001501585"/>
    </source>
</evidence>
<gene>
    <name evidence="1" type="ORF">GCM10009799_31200</name>
</gene>
<dbReference type="Proteomes" id="UP001501585">
    <property type="component" value="Unassembled WGS sequence"/>
</dbReference>
<protein>
    <submittedName>
        <fullName evidence="1">Uncharacterized protein</fullName>
    </submittedName>
</protein>
<comment type="caution">
    <text evidence="1">The sequence shown here is derived from an EMBL/GenBank/DDBJ whole genome shotgun (WGS) entry which is preliminary data.</text>
</comment>
<evidence type="ECO:0000313" key="1">
    <source>
        <dbReference type="EMBL" id="GAA2001757.1"/>
    </source>
</evidence>